<gene>
    <name evidence="1" type="ORF">I6I10_07170</name>
</gene>
<evidence type="ECO:0000313" key="2">
    <source>
        <dbReference type="Proteomes" id="UP000596145"/>
    </source>
</evidence>
<protein>
    <submittedName>
        <fullName evidence="1">Uncharacterized protein</fullName>
    </submittedName>
</protein>
<proteinExistence type="predicted"/>
<evidence type="ECO:0000313" key="1">
    <source>
        <dbReference type="EMBL" id="QQB45320.1"/>
    </source>
</evidence>
<dbReference type="AlphaFoldDB" id="A0A7T4ED54"/>
<organism evidence="1 2">
    <name type="scientific">Corynebacterium glucuronolyticum</name>
    <dbReference type="NCBI Taxonomy" id="39791"/>
    <lineage>
        <taxon>Bacteria</taxon>
        <taxon>Bacillati</taxon>
        <taxon>Actinomycetota</taxon>
        <taxon>Actinomycetes</taxon>
        <taxon>Mycobacteriales</taxon>
        <taxon>Corynebacteriaceae</taxon>
        <taxon>Corynebacterium</taxon>
    </lineage>
</organism>
<dbReference type="RefSeq" id="WP_198481371.1">
    <property type="nucleotide sequence ID" value="NZ_CP066007.1"/>
</dbReference>
<accession>A0A7T4ED54</accession>
<dbReference type="EMBL" id="CP066007">
    <property type="protein sequence ID" value="QQB45320.1"/>
    <property type="molecule type" value="Genomic_DNA"/>
</dbReference>
<dbReference type="Proteomes" id="UP000596145">
    <property type="component" value="Chromosome"/>
</dbReference>
<sequence length="251" mass="26858">MISLLELPALRKEIVSAEKKFSGHSPEEMVIHTSTLRKCGLWWASRDMTKLAISTAPEMPEWTPAIAAPEPIGFMWFSAPIGSTPDTPPAGFKGDGAPTESVLGAGRIQGVHWSLQAGHTLTLTLYGTCVDEVQRARTVPVTRDIYEIGVYKIIADQEFSPSSGAIPQPWAAKVVHTLGAAWILMQQPTVATTRKAKGVGGGVGKKKPPKTSLVQVIELRRLAHKHSEEKDMPPASFTLGGWCGGIGGSSA</sequence>
<reference evidence="1 2" key="1">
    <citation type="submission" date="2020-12" db="EMBL/GenBank/DDBJ databases">
        <title>FDA dAtabase for Regulatory Grade micrObial Sequences (FDA-ARGOS): Supporting development and validation of Infectious Disease Dx tests.</title>
        <authorList>
            <person name="Sproer C."/>
            <person name="Gronow S."/>
            <person name="Severitt S."/>
            <person name="Schroder I."/>
            <person name="Tallon L."/>
            <person name="Sadzewicz L."/>
            <person name="Zhao X."/>
            <person name="Boylan J."/>
            <person name="Ott S."/>
            <person name="Bowen H."/>
            <person name="Vavikolanu K."/>
            <person name="Mehta A."/>
            <person name="Aluvathingal J."/>
            <person name="Nadendla S."/>
            <person name="Lowell S."/>
            <person name="Myers T."/>
            <person name="Yan Y."/>
            <person name="Sichtig H."/>
        </authorList>
    </citation>
    <scope>NUCLEOTIDE SEQUENCE [LARGE SCALE GENOMIC DNA]</scope>
    <source>
        <strain evidence="1 2">FDAARGOS_1053</strain>
    </source>
</reference>
<name>A0A7T4ED54_9CORY</name>